<organism evidence="1 2">
    <name type="scientific">Chondrus crispus</name>
    <name type="common">Carrageen Irish moss</name>
    <name type="synonym">Polymorpha crispa</name>
    <dbReference type="NCBI Taxonomy" id="2769"/>
    <lineage>
        <taxon>Eukaryota</taxon>
        <taxon>Rhodophyta</taxon>
        <taxon>Florideophyceae</taxon>
        <taxon>Rhodymeniophycidae</taxon>
        <taxon>Gigartinales</taxon>
        <taxon>Gigartinaceae</taxon>
        <taxon>Chondrus</taxon>
    </lineage>
</organism>
<name>R7QP97_CHOCR</name>
<evidence type="ECO:0000313" key="1">
    <source>
        <dbReference type="EMBL" id="CDF39914.1"/>
    </source>
</evidence>
<accession>R7QP97</accession>
<dbReference type="EMBL" id="HG002094">
    <property type="protein sequence ID" value="CDF39914.1"/>
    <property type="molecule type" value="Genomic_DNA"/>
</dbReference>
<protein>
    <submittedName>
        <fullName evidence="1">Uncharacterized protein</fullName>
    </submittedName>
</protein>
<dbReference type="GeneID" id="17317924"/>
<dbReference type="RefSeq" id="XP_005710208.1">
    <property type="nucleotide sequence ID" value="XM_005710151.1"/>
</dbReference>
<dbReference type="AlphaFoldDB" id="R7QP97"/>
<sequence>MASSRCLSRRIGSFTRRCGSHCATCEDHGDADLIAQTVTRGPHLYSRRACLATPRVPPLHFDFAGRHPTRSSPVPKPLNNFASWEKLREANHELTKRILRVPFYHARGLQRKQAAR</sequence>
<proteinExistence type="predicted"/>
<dbReference type="KEGG" id="ccp:CHC_T00006875001"/>
<evidence type="ECO:0000313" key="2">
    <source>
        <dbReference type="Proteomes" id="UP000012073"/>
    </source>
</evidence>
<reference evidence="2" key="1">
    <citation type="journal article" date="2013" name="Proc. Natl. Acad. Sci. U.S.A.">
        <title>Genome structure and metabolic features in the red seaweed Chondrus crispus shed light on evolution of the Archaeplastida.</title>
        <authorList>
            <person name="Collen J."/>
            <person name="Porcel B."/>
            <person name="Carre W."/>
            <person name="Ball S.G."/>
            <person name="Chaparro C."/>
            <person name="Tonon T."/>
            <person name="Barbeyron T."/>
            <person name="Michel G."/>
            <person name="Noel B."/>
            <person name="Valentin K."/>
            <person name="Elias M."/>
            <person name="Artiguenave F."/>
            <person name="Arun A."/>
            <person name="Aury J.M."/>
            <person name="Barbosa-Neto J.F."/>
            <person name="Bothwell J.H."/>
            <person name="Bouget F.Y."/>
            <person name="Brillet L."/>
            <person name="Cabello-Hurtado F."/>
            <person name="Capella-Gutierrez S."/>
            <person name="Charrier B."/>
            <person name="Cladiere L."/>
            <person name="Cock J.M."/>
            <person name="Coelho S.M."/>
            <person name="Colleoni C."/>
            <person name="Czjzek M."/>
            <person name="Da Silva C."/>
            <person name="Delage L."/>
            <person name="Denoeud F."/>
            <person name="Deschamps P."/>
            <person name="Dittami S.M."/>
            <person name="Gabaldon T."/>
            <person name="Gachon C.M."/>
            <person name="Groisillier A."/>
            <person name="Herve C."/>
            <person name="Jabbari K."/>
            <person name="Katinka M."/>
            <person name="Kloareg B."/>
            <person name="Kowalczyk N."/>
            <person name="Labadie K."/>
            <person name="Leblanc C."/>
            <person name="Lopez P.J."/>
            <person name="McLachlan D.H."/>
            <person name="Meslet-Cladiere L."/>
            <person name="Moustafa A."/>
            <person name="Nehr Z."/>
            <person name="Nyvall Collen P."/>
            <person name="Panaud O."/>
            <person name="Partensky F."/>
            <person name="Poulain J."/>
            <person name="Rensing S.A."/>
            <person name="Rousvoal S."/>
            <person name="Samson G."/>
            <person name="Symeonidi A."/>
            <person name="Weissenbach J."/>
            <person name="Zambounis A."/>
            <person name="Wincker P."/>
            <person name="Boyen C."/>
        </authorList>
    </citation>
    <scope>NUCLEOTIDE SEQUENCE [LARGE SCALE GENOMIC DNA]</scope>
    <source>
        <strain evidence="2">cv. Stackhouse</strain>
    </source>
</reference>
<dbReference type="Gramene" id="CDF39914">
    <property type="protein sequence ID" value="CDF39914"/>
    <property type="gene ID" value="CHC_T00006875001"/>
</dbReference>
<gene>
    <name evidence="1" type="ORF">CHC_T00006875001</name>
</gene>
<keyword evidence="2" id="KW-1185">Reference proteome</keyword>
<dbReference type="Proteomes" id="UP000012073">
    <property type="component" value="Unassembled WGS sequence"/>
</dbReference>